<proteinExistence type="predicted"/>
<dbReference type="Pfam" id="PF14903">
    <property type="entry name" value="WG_beta_rep"/>
    <property type="match status" value="4"/>
</dbReference>
<dbReference type="Proteomes" id="UP000664277">
    <property type="component" value="Unassembled WGS sequence"/>
</dbReference>
<name>A0A8J7P7P6_9BACT</name>
<dbReference type="InterPro" id="IPR032774">
    <property type="entry name" value="WG_beta_rep"/>
</dbReference>
<sequence>MSKKAYLDPGIVALSLFAFAIFSIARCTERSSSLGYVDYSGRLVNDLSYIRNMPTTGSGELFPFSCERALVVVGDKCWFIRKDSTRLTLAFTDARSFSEGLAAVCPSSKPRKWGYINTDGVMAIVPAYHKAGPFSEGMAAVKLLDQEGWQFIDRAGKVAIKGSFEDVGKFSCGLASVRVDGKWGFIDKSGKFVIPPKWDKVGEYREGVVWLEQSSASTNIEPRRVYMDEHGVFLFECSAKNWSQDPFLHFPATAELLPDKVGGFDDENSVTHPFIEDGDCFDGLIVLKFGDKYGYCDRLGQIKIEPQFDYAWHFSEGLALVYVKRDKGLLGYIDRTGKVVVNFQFKRAGHFSEGLAPVSKREDRGWCYYNYIDKSGHEAISGPFLKAGAFSSGRAAVGEFHLIVP</sequence>
<accession>A0A8J7P7P6</accession>
<protein>
    <submittedName>
        <fullName evidence="1">WG repeat-containing protein</fullName>
    </submittedName>
</protein>
<dbReference type="PANTHER" id="PTHR37841">
    <property type="entry name" value="GLR2918 PROTEIN"/>
    <property type="match status" value="1"/>
</dbReference>
<dbReference type="PANTHER" id="PTHR37841:SF1">
    <property type="entry name" value="DUF3298 DOMAIN-CONTAINING PROTEIN"/>
    <property type="match status" value="1"/>
</dbReference>
<dbReference type="SUPFAM" id="SSF69360">
    <property type="entry name" value="Cell wall binding repeat"/>
    <property type="match status" value="1"/>
</dbReference>
<reference evidence="1" key="1">
    <citation type="submission" date="2021-02" db="EMBL/GenBank/DDBJ databases">
        <title>Genome-Resolved Metagenomics of a Microbial Community Performing Photosynthetic Biological Nutrient Removal.</title>
        <authorList>
            <person name="Mcdaniel E.A."/>
        </authorList>
    </citation>
    <scope>NUCLEOTIDE SEQUENCE</scope>
    <source>
        <strain evidence="1">UWPOB_OBS1</strain>
    </source>
</reference>
<dbReference type="EMBL" id="JAFLCK010000010">
    <property type="protein sequence ID" value="MBN8660379.1"/>
    <property type="molecule type" value="Genomic_DNA"/>
</dbReference>
<evidence type="ECO:0000313" key="1">
    <source>
        <dbReference type="EMBL" id="MBN8660379.1"/>
    </source>
</evidence>
<organism evidence="1 2">
    <name type="scientific">Candidatus Obscuribacter phosphatis</name>
    <dbReference type="NCBI Taxonomy" id="1906157"/>
    <lineage>
        <taxon>Bacteria</taxon>
        <taxon>Bacillati</taxon>
        <taxon>Candidatus Melainabacteria</taxon>
        <taxon>Candidatus Obscuribacterales</taxon>
        <taxon>Candidatus Obscuribacteraceae</taxon>
        <taxon>Candidatus Obscuribacter</taxon>
    </lineage>
</organism>
<gene>
    <name evidence="1" type="ORF">J0M35_08465</name>
</gene>
<evidence type="ECO:0000313" key="2">
    <source>
        <dbReference type="Proteomes" id="UP000664277"/>
    </source>
</evidence>
<comment type="caution">
    <text evidence="1">The sequence shown here is derived from an EMBL/GenBank/DDBJ whole genome shotgun (WGS) entry which is preliminary data.</text>
</comment>
<dbReference type="AlphaFoldDB" id="A0A8J7P7P6"/>